<dbReference type="eggNOG" id="COG1180">
    <property type="taxonomic scope" value="Bacteria"/>
</dbReference>
<dbReference type="AlphaFoldDB" id="A0A160MB14"/>
<organism evidence="1 2">
    <name type="scientific">Cytobacillus oceanisediminis 2691</name>
    <dbReference type="NCBI Taxonomy" id="1196031"/>
    <lineage>
        <taxon>Bacteria</taxon>
        <taxon>Bacillati</taxon>
        <taxon>Bacillota</taxon>
        <taxon>Bacilli</taxon>
        <taxon>Bacillales</taxon>
        <taxon>Bacillaceae</taxon>
        <taxon>Cytobacillus</taxon>
    </lineage>
</organism>
<accession>A0A160MB14</accession>
<evidence type="ECO:0000313" key="2">
    <source>
        <dbReference type="Proteomes" id="UP000077856"/>
    </source>
</evidence>
<name>A0A160MB14_9BACI</name>
<dbReference type="Proteomes" id="UP000077856">
    <property type="component" value="Chromosome"/>
</dbReference>
<protein>
    <submittedName>
        <fullName evidence="1">Uncharacterized protein</fullName>
    </submittedName>
</protein>
<dbReference type="KEGG" id="bon:A361_12975"/>
<gene>
    <name evidence="1" type="ORF">A361_12975</name>
</gene>
<evidence type="ECO:0000313" key="1">
    <source>
        <dbReference type="EMBL" id="AND40017.1"/>
    </source>
</evidence>
<proteinExistence type="predicted"/>
<reference evidence="1 2" key="1">
    <citation type="submission" date="2016-04" db="EMBL/GenBank/DDBJ databases">
        <title>Complete genome sequence of Bacillus oceanisediminis strain 2691.</title>
        <authorList>
            <person name="Jeong H."/>
            <person name="Kim H.J."/>
            <person name="Lee D.-W."/>
        </authorList>
    </citation>
    <scope>NUCLEOTIDE SEQUENCE [LARGE SCALE GENOMIC DNA]</scope>
    <source>
        <strain evidence="1 2">2691</strain>
    </source>
</reference>
<sequence length="78" mass="8949">MFSYLYLIKISYSIKQVIVGAACKNFFIRCLYGSGTFLVPAISDDHSDLEQLGGFIKKLKNVKKIEVLPYHKLGVYKW</sequence>
<dbReference type="Gene3D" id="3.80.30.10">
    <property type="entry name" value="pyruvate-formate lyase- activating enzyme"/>
    <property type="match status" value="1"/>
</dbReference>
<dbReference type="STRING" id="1196031.A361_12975"/>
<dbReference type="EMBL" id="CP015506">
    <property type="protein sequence ID" value="AND40017.1"/>
    <property type="molecule type" value="Genomic_DNA"/>
</dbReference>